<evidence type="ECO:0000313" key="1">
    <source>
        <dbReference type="EMBL" id="KAJ1125876.1"/>
    </source>
</evidence>
<accession>A0AAV7PEQ5</accession>
<dbReference type="AlphaFoldDB" id="A0AAV7PEQ5"/>
<dbReference type="Proteomes" id="UP001066276">
    <property type="component" value="Chromosome 7"/>
</dbReference>
<reference evidence="1" key="1">
    <citation type="journal article" date="2022" name="bioRxiv">
        <title>Sequencing and chromosome-scale assembly of the giantPleurodeles waltlgenome.</title>
        <authorList>
            <person name="Brown T."/>
            <person name="Elewa A."/>
            <person name="Iarovenko S."/>
            <person name="Subramanian E."/>
            <person name="Araus A.J."/>
            <person name="Petzold A."/>
            <person name="Susuki M."/>
            <person name="Suzuki K.-i.T."/>
            <person name="Hayashi T."/>
            <person name="Toyoda A."/>
            <person name="Oliveira C."/>
            <person name="Osipova E."/>
            <person name="Leigh N.D."/>
            <person name="Simon A."/>
            <person name="Yun M.H."/>
        </authorList>
    </citation>
    <scope>NUCLEOTIDE SEQUENCE</scope>
    <source>
        <strain evidence="1">20211129_DDA</strain>
        <tissue evidence="1">Liver</tissue>
    </source>
</reference>
<sequence>MSNGKSASKSTSKPTQQLLFSEALQHSCSMSYAKGPQQADLPTTSASPAQDTVMECILQEITAVSRRLEGIDSTICMLAAETKSIRLDIVGFQALVTGLEQCVTTMEDHINTMPECDQELLCLRSKLINLEDRSRRDNVNFFQFSGTTGGVGYPRLSLEYPPYNYMPNL</sequence>
<protein>
    <submittedName>
        <fullName evidence="1">Uncharacterized protein</fullName>
    </submittedName>
</protein>
<proteinExistence type="predicted"/>
<name>A0AAV7PEQ5_PLEWA</name>
<organism evidence="1 2">
    <name type="scientific">Pleurodeles waltl</name>
    <name type="common">Iberian ribbed newt</name>
    <dbReference type="NCBI Taxonomy" id="8319"/>
    <lineage>
        <taxon>Eukaryota</taxon>
        <taxon>Metazoa</taxon>
        <taxon>Chordata</taxon>
        <taxon>Craniata</taxon>
        <taxon>Vertebrata</taxon>
        <taxon>Euteleostomi</taxon>
        <taxon>Amphibia</taxon>
        <taxon>Batrachia</taxon>
        <taxon>Caudata</taxon>
        <taxon>Salamandroidea</taxon>
        <taxon>Salamandridae</taxon>
        <taxon>Pleurodelinae</taxon>
        <taxon>Pleurodeles</taxon>
    </lineage>
</organism>
<comment type="caution">
    <text evidence="1">The sequence shown here is derived from an EMBL/GenBank/DDBJ whole genome shotgun (WGS) entry which is preliminary data.</text>
</comment>
<evidence type="ECO:0000313" key="2">
    <source>
        <dbReference type="Proteomes" id="UP001066276"/>
    </source>
</evidence>
<gene>
    <name evidence="1" type="ORF">NDU88_004291</name>
</gene>
<dbReference type="EMBL" id="JANPWB010000011">
    <property type="protein sequence ID" value="KAJ1125876.1"/>
    <property type="molecule type" value="Genomic_DNA"/>
</dbReference>
<keyword evidence="2" id="KW-1185">Reference proteome</keyword>